<accession>A0A934KEN5</accession>
<feature type="transmembrane region" description="Helical" evidence="1">
    <location>
        <begin position="71"/>
        <end position="91"/>
    </location>
</feature>
<dbReference type="AlphaFoldDB" id="A0A934KEN5"/>
<feature type="transmembrane region" description="Helical" evidence="1">
    <location>
        <begin position="138"/>
        <end position="158"/>
    </location>
</feature>
<keyword evidence="1" id="KW-1133">Transmembrane helix</keyword>
<comment type="caution">
    <text evidence="2">The sequence shown here is derived from an EMBL/GenBank/DDBJ whole genome shotgun (WGS) entry which is preliminary data.</text>
</comment>
<feature type="transmembrane region" description="Helical" evidence="1">
    <location>
        <begin position="164"/>
        <end position="183"/>
    </location>
</feature>
<keyword evidence="1" id="KW-0812">Transmembrane</keyword>
<evidence type="ECO:0000256" key="1">
    <source>
        <dbReference type="SAM" id="Phobius"/>
    </source>
</evidence>
<evidence type="ECO:0008006" key="4">
    <source>
        <dbReference type="Google" id="ProtNLM"/>
    </source>
</evidence>
<proteinExistence type="predicted"/>
<reference evidence="2 3" key="1">
    <citation type="submission" date="2020-10" db="EMBL/GenBank/DDBJ databases">
        <title>Ca. Dormibacterota MAGs.</title>
        <authorList>
            <person name="Montgomery K."/>
        </authorList>
    </citation>
    <scope>NUCLEOTIDE SEQUENCE [LARGE SCALE GENOMIC DNA]</scope>
    <source>
        <strain evidence="2">SC8811_S16_3</strain>
    </source>
</reference>
<protein>
    <recommendedName>
        <fullName evidence="4">Succinate dehydrogenase</fullName>
    </recommendedName>
</protein>
<feature type="transmembrane region" description="Helical" evidence="1">
    <location>
        <begin position="28"/>
        <end position="51"/>
    </location>
</feature>
<sequence>MAATQAAGTRAKRFRGGIQNPYSRLPDWLYPTSTVVVFSLFIIYSGLVVLFETTGRFGPYLSPFFSPEVNVRLGSFLIPPALWVAWAPLTFRVTCYYYRKAYFRSFLLHPRSCAATDPEKRDYRGETRLWVFNNLHRFAFYATALQTLILIYDAVIAFSYHGAFHFGLGNVIMLFNVACLLGYTYGCHAWRHLVGGSTDCFSCHRARFRLWQGVTVLNANHAMWAWVSMFTVWFTDIYIRLGVHGLLGQAAWL</sequence>
<dbReference type="RefSeq" id="WP_338176352.1">
    <property type="nucleotide sequence ID" value="NZ_JAEKNQ010000010.1"/>
</dbReference>
<evidence type="ECO:0000313" key="3">
    <source>
        <dbReference type="Proteomes" id="UP000620075"/>
    </source>
</evidence>
<organism evidence="2 3">
    <name type="scientific">Candidatus Dormiibacter inghamiae</name>
    <dbReference type="NCBI Taxonomy" id="3127013"/>
    <lineage>
        <taxon>Bacteria</taxon>
        <taxon>Bacillati</taxon>
        <taxon>Candidatus Dormiibacterota</taxon>
        <taxon>Candidatus Dormibacteria</taxon>
        <taxon>Candidatus Dormibacterales</taxon>
        <taxon>Candidatus Dormibacteraceae</taxon>
        <taxon>Candidatus Dormiibacter</taxon>
    </lineage>
</organism>
<dbReference type="EMBL" id="JAEKNQ010000010">
    <property type="protein sequence ID" value="MBJ7601966.1"/>
    <property type="molecule type" value="Genomic_DNA"/>
</dbReference>
<name>A0A934KEN5_9BACT</name>
<evidence type="ECO:0000313" key="2">
    <source>
        <dbReference type="EMBL" id="MBJ7601966.1"/>
    </source>
</evidence>
<keyword evidence="1" id="KW-0472">Membrane</keyword>
<dbReference type="Proteomes" id="UP000620075">
    <property type="component" value="Unassembled WGS sequence"/>
</dbReference>
<gene>
    <name evidence="2" type="ORF">JF888_02000</name>
</gene>